<keyword evidence="4" id="KW-1185">Reference proteome</keyword>
<dbReference type="Gene3D" id="3.40.50.720">
    <property type="entry name" value="NAD(P)-binding Rossmann-like Domain"/>
    <property type="match status" value="2"/>
</dbReference>
<evidence type="ECO:0000259" key="2">
    <source>
        <dbReference type="Pfam" id="PF02719"/>
    </source>
</evidence>
<dbReference type="InterPro" id="IPR051203">
    <property type="entry name" value="Polysaccharide_Synthase-Rel"/>
</dbReference>
<evidence type="ECO:0000256" key="1">
    <source>
        <dbReference type="ARBA" id="ARBA00007430"/>
    </source>
</evidence>
<dbReference type="Proteomes" id="UP001154312">
    <property type="component" value="Unassembled WGS sequence"/>
</dbReference>
<dbReference type="CDD" id="cd05237">
    <property type="entry name" value="UDP_invert_4-6DH_SDR_e"/>
    <property type="match status" value="1"/>
</dbReference>
<sequence length="507" mass="55832">MVYRSNLFSHLPISCFRCIVGKIEAVWQRLKRGKNVAKKAEPVLIIGAGVAGGVVADVLGQSLNKDLKPVGFIDDDLKKQKLVLHGLPVLGTRDDILTIVRGYDIKKIIIAIPSASGRVICQIIEKCHQSKAHLKILPGFYDLITGKIKISKIRDIEVSDLLGREPVTLDVERIAGYLTNQSVLVTGAGGSIGSELSRQVAKFSPGQLILLGRGENSIYEINLELRENFQGLQLIPEIGDIKDRARMRRIFDRYRPNVVFHAAAHKHVLFMEQCPEEAVKNNITGTRILAESACRVGTGAFILISSDKAVNPASIMGASKRVAEMVIQRMNERGKTRFAAVRFGNVLGSRGSVIPLFKRQIARGGPVTVTHPDMERYFMTTAEAAQLVIQAGVLAKGGEIFILDMGNPVKILDLAKKLISLSGFEPEKDIPICFTGINPGEKLVEQLVGEGERTIPTEHERIFAISEGKQDFDLLEASLNVLESPGFPYREHEIILLLQKLIPGFRK</sequence>
<comment type="caution">
    <text evidence="3">The sequence shown here is derived from an EMBL/GenBank/DDBJ whole genome shotgun (WGS) entry which is preliminary data.</text>
</comment>
<name>A0A9X4JV80_9FIRM</name>
<dbReference type="SUPFAM" id="SSF51735">
    <property type="entry name" value="NAD(P)-binding Rossmann-fold domains"/>
    <property type="match status" value="2"/>
</dbReference>
<protein>
    <submittedName>
        <fullName evidence="3">Polysaccharide biosynthesis protein</fullName>
    </submittedName>
</protein>
<dbReference type="RefSeq" id="WP_277443075.1">
    <property type="nucleotide sequence ID" value="NZ_JAKOAV010000007.1"/>
</dbReference>
<evidence type="ECO:0000313" key="4">
    <source>
        <dbReference type="Proteomes" id="UP001154312"/>
    </source>
</evidence>
<dbReference type="InterPro" id="IPR036291">
    <property type="entry name" value="NAD(P)-bd_dom_sf"/>
</dbReference>
<dbReference type="EMBL" id="JAKOAV010000007">
    <property type="protein sequence ID" value="MDF9407826.1"/>
    <property type="molecule type" value="Genomic_DNA"/>
</dbReference>
<gene>
    <name evidence="3" type="ORF">L7E55_05540</name>
</gene>
<dbReference type="InterPro" id="IPR003869">
    <property type="entry name" value="Polysac_CapD-like"/>
</dbReference>
<dbReference type="Pfam" id="PF13727">
    <property type="entry name" value="CoA_binding_3"/>
    <property type="match status" value="1"/>
</dbReference>
<dbReference type="AlphaFoldDB" id="A0A9X4JV80"/>
<dbReference type="PANTHER" id="PTHR43318">
    <property type="entry name" value="UDP-N-ACETYLGLUCOSAMINE 4,6-DEHYDRATASE"/>
    <property type="match status" value="1"/>
</dbReference>
<dbReference type="PANTHER" id="PTHR43318:SF1">
    <property type="entry name" value="POLYSACCHARIDE BIOSYNTHESIS PROTEIN EPSC-RELATED"/>
    <property type="match status" value="1"/>
</dbReference>
<dbReference type="Pfam" id="PF02719">
    <property type="entry name" value="Polysacc_synt_2"/>
    <property type="match status" value="1"/>
</dbReference>
<evidence type="ECO:0000313" key="3">
    <source>
        <dbReference type="EMBL" id="MDF9407826.1"/>
    </source>
</evidence>
<feature type="domain" description="Polysaccharide biosynthesis protein CapD-like" evidence="2">
    <location>
        <begin position="183"/>
        <end position="466"/>
    </location>
</feature>
<reference evidence="3" key="1">
    <citation type="submission" date="2022-02" db="EMBL/GenBank/DDBJ databases">
        <authorList>
            <person name="Leng L."/>
        </authorList>
    </citation>
    <scope>NUCLEOTIDE SEQUENCE</scope>
    <source>
        <strain evidence="3">JI</strain>
    </source>
</reference>
<accession>A0A9X4JV80</accession>
<organism evidence="3 4">
    <name type="scientific">Pelotomaculum isophthalicicum JI</name>
    <dbReference type="NCBI Taxonomy" id="947010"/>
    <lineage>
        <taxon>Bacteria</taxon>
        <taxon>Bacillati</taxon>
        <taxon>Bacillota</taxon>
        <taxon>Clostridia</taxon>
        <taxon>Eubacteriales</taxon>
        <taxon>Desulfotomaculaceae</taxon>
        <taxon>Pelotomaculum</taxon>
    </lineage>
</organism>
<comment type="similarity">
    <text evidence="1">Belongs to the polysaccharide synthase family.</text>
</comment>
<proteinExistence type="inferred from homology"/>